<dbReference type="SUPFAM" id="SSF90229">
    <property type="entry name" value="CCCH zinc finger"/>
    <property type="match status" value="1"/>
</dbReference>
<evidence type="ECO:0000256" key="3">
    <source>
        <dbReference type="ARBA" id="ARBA00022771"/>
    </source>
</evidence>
<dbReference type="Gene3D" id="6.10.250.3220">
    <property type="match status" value="1"/>
</dbReference>
<dbReference type="PROSITE" id="PS50103">
    <property type="entry name" value="ZF_C3H1"/>
    <property type="match status" value="1"/>
</dbReference>
<dbReference type="InterPro" id="IPR036855">
    <property type="entry name" value="Znf_CCCH_sf"/>
</dbReference>
<evidence type="ECO:0000313" key="7">
    <source>
        <dbReference type="WBParaSite" id="MCU_012891-RA"/>
    </source>
</evidence>
<dbReference type="AlphaFoldDB" id="A0A5K3FY93"/>
<evidence type="ECO:0000259" key="6">
    <source>
        <dbReference type="PROSITE" id="PS50103"/>
    </source>
</evidence>
<name>A0A5K3FY93_MESCO</name>
<keyword evidence="3 5" id="KW-0863">Zinc-finger</keyword>
<dbReference type="InterPro" id="IPR000571">
    <property type="entry name" value="Znf_CCCH"/>
</dbReference>
<keyword evidence="4 5" id="KW-0862">Zinc</keyword>
<dbReference type="PANTHER" id="PTHR12547:SF18">
    <property type="entry name" value="PROTEIN TIS11"/>
    <property type="match status" value="1"/>
</dbReference>
<dbReference type="PANTHER" id="PTHR12547">
    <property type="entry name" value="CCCH ZINC FINGER/TIS11-RELATED"/>
    <property type="match status" value="1"/>
</dbReference>
<reference evidence="7" key="1">
    <citation type="submission" date="2019-11" db="UniProtKB">
        <authorList>
            <consortium name="WormBaseParasite"/>
        </authorList>
    </citation>
    <scope>IDENTIFICATION</scope>
</reference>
<evidence type="ECO:0000256" key="4">
    <source>
        <dbReference type="ARBA" id="ARBA00022833"/>
    </source>
</evidence>
<protein>
    <submittedName>
        <fullName evidence="7">C3H1-type domain-containing protein</fullName>
    </submittedName>
</protein>
<keyword evidence="1 5" id="KW-0479">Metal-binding</keyword>
<evidence type="ECO:0000256" key="2">
    <source>
        <dbReference type="ARBA" id="ARBA00022737"/>
    </source>
</evidence>
<evidence type="ECO:0000256" key="1">
    <source>
        <dbReference type="ARBA" id="ARBA00022723"/>
    </source>
</evidence>
<dbReference type="SMART" id="SM00356">
    <property type="entry name" value="ZnF_C3H1"/>
    <property type="match status" value="1"/>
</dbReference>
<accession>A0A5K3FY93</accession>
<organism evidence="7">
    <name type="scientific">Mesocestoides corti</name>
    <name type="common">Flatworm</name>
    <dbReference type="NCBI Taxonomy" id="53468"/>
    <lineage>
        <taxon>Eukaryota</taxon>
        <taxon>Metazoa</taxon>
        <taxon>Spiralia</taxon>
        <taxon>Lophotrochozoa</taxon>
        <taxon>Platyhelminthes</taxon>
        <taxon>Cestoda</taxon>
        <taxon>Eucestoda</taxon>
        <taxon>Cyclophyllidea</taxon>
        <taxon>Mesocestoididae</taxon>
        <taxon>Mesocestoides</taxon>
    </lineage>
</organism>
<dbReference type="GO" id="GO:0008270">
    <property type="term" value="F:zinc ion binding"/>
    <property type="evidence" value="ECO:0007669"/>
    <property type="project" value="UniProtKB-KW"/>
</dbReference>
<feature type="domain" description="C3H1-type" evidence="6">
    <location>
        <begin position="48"/>
        <end position="76"/>
    </location>
</feature>
<evidence type="ECO:0000256" key="5">
    <source>
        <dbReference type="PROSITE-ProRule" id="PRU00723"/>
    </source>
</evidence>
<proteinExistence type="predicted"/>
<dbReference type="WBParaSite" id="MCU_012891-RA">
    <property type="protein sequence ID" value="MCU_012891-RA"/>
    <property type="gene ID" value="MCU_012891"/>
</dbReference>
<dbReference type="InterPro" id="IPR045877">
    <property type="entry name" value="ZFP36-like"/>
</dbReference>
<sequence length="93" mass="10657">MIARGLVNTYKTLLNVHRIRGEFATWKGEACKFAHSILELRAPQNHPKYRTKPCVIYTITGACPFGVRCFFVHRNNPPSTMVFRDNASLNYSL</sequence>
<keyword evidence="2" id="KW-0677">Repeat</keyword>
<dbReference type="GO" id="GO:0003729">
    <property type="term" value="F:mRNA binding"/>
    <property type="evidence" value="ECO:0007669"/>
    <property type="project" value="InterPro"/>
</dbReference>
<feature type="zinc finger region" description="C3H1-type" evidence="5">
    <location>
        <begin position="48"/>
        <end position="76"/>
    </location>
</feature>